<dbReference type="Pfam" id="PF00964">
    <property type="entry name" value="Elicitin"/>
    <property type="match status" value="1"/>
</dbReference>
<comment type="function">
    <text evidence="6">Induces local and distal defense responses (incompatible hypersensitive reaction) in plants from the solanaceae and cruciferae families. Elicits leaf necrosis and causes the accumulation of pathogenesis-related proteins. Might interact with the lipidic molecules of the plasma membrane.</text>
</comment>
<comment type="caution">
    <text evidence="8">The sequence shown here is derived from an EMBL/GenBank/DDBJ whole genome shotgun (WGS) entry which is preliminary data.</text>
</comment>
<evidence type="ECO:0000256" key="2">
    <source>
        <dbReference type="ARBA" id="ARBA00009544"/>
    </source>
</evidence>
<dbReference type="SMART" id="SM01187">
    <property type="entry name" value="Elicitin"/>
    <property type="match status" value="1"/>
</dbReference>
<dbReference type="Proteomes" id="UP000433483">
    <property type="component" value="Unassembled WGS sequence"/>
</dbReference>
<dbReference type="EMBL" id="QXGD01004298">
    <property type="protein sequence ID" value="KAE9171369.1"/>
    <property type="molecule type" value="Genomic_DNA"/>
</dbReference>
<keyword evidence="4 6" id="KW-0928">Hypersensitive response elicitation</keyword>
<dbReference type="EMBL" id="QXFZ01004189">
    <property type="protein sequence ID" value="KAE9065327.1"/>
    <property type="molecule type" value="Genomic_DNA"/>
</dbReference>
<keyword evidence="5 6" id="KW-1015">Disulfide bond</keyword>
<reference evidence="17 18" key="1">
    <citation type="submission" date="2018-08" db="EMBL/GenBank/DDBJ databases">
        <title>Genomic investigation of the strawberry pathogen Phytophthora fragariae indicates pathogenicity is determined by transcriptional variation in three key races.</title>
        <authorList>
            <person name="Adams T.M."/>
            <person name="Armitage A.D."/>
            <person name="Sobczyk M.K."/>
            <person name="Bates H.J."/>
            <person name="Dunwell J.M."/>
            <person name="Nellist C.F."/>
            <person name="Harrison R.J."/>
        </authorList>
    </citation>
    <scope>NUCLEOTIDE SEQUENCE [LARGE SCALE GENOMIC DNA]</scope>
    <source>
        <strain evidence="16 19">A4</strain>
        <strain evidence="15 20">BC-1</strain>
        <strain evidence="14 24">BC-23</strain>
        <strain evidence="13 18">NOV-27</strain>
        <strain evidence="12 21">NOV-5</strain>
        <strain evidence="11 22">NOV-71</strain>
        <strain evidence="8 17">NOV-9</strain>
        <strain evidence="10 25">ONT-3</strain>
        <strain evidence="9 23">SCRP245</strain>
    </source>
</reference>
<dbReference type="EMBL" id="QXGA01004417">
    <property type="protein sequence ID" value="KAE9073597.1"/>
    <property type="molecule type" value="Genomic_DNA"/>
</dbReference>
<comment type="subcellular location">
    <subcellularLocation>
        <location evidence="1 6">Secreted</location>
    </subcellularLocation>
</comment>
<evidence type="ECO:0000256" key="7">
    <source>
        <dbReference type="SAM" id="SignalP"/>
    </source>
</evidence>
<dbReference type="EMBL" id="QXGC01004647">
    <property type="protein sequence ID" value="KAE9168404.1"/>
    <property type="molecule type" value="Genomic_DNA"/>
</dbReference>
<evidence type="ECO:0000313" key="11">
    <source>
        <dbReference type="EMBL" id="KAE9065327.1"/>
    </source>
</evidence>
<evidence type="ECO:0000313" key="12">
    <source>
        <dbReference type="EMBL" id="KAE9073597.1"/>
    </source>
</evidence>
<dbReference type="SUPFAM" id="SSF48647">
    <property type="entry name" value="Fungal elicitin"/>
    <property type="match status" value="1"/>
</dbReference>
<evidence type="ECO:0000256" key="5">
    <source>
        <dbReference type="ARBA" id="ARBA00023157"/>
    </source>
</evidence>
<accession>A0A6A3DHY0</accession>
<dbReference type="EMBL" id="QXGF01004378">
    <property type="protein sequence ID" value="KAE8919876.1"/>
    <property type="molecule type" value="Genomic_DNA"/>
</dbReference>
<evidence type="ECO:0000313" key="14">
    <source>
        <dbReference type="EMBL" id="KAE9168404.1"/>
    </source>
</evidence>
<dbReference type="GO" id="GO:0052040">
    <property type="term" value="P:symbiont-mediated perturbation of host programmed cell death"/>
    <property type="evidence" value="ECO:0007669"/>
    <property type="project" value="UniProtKB-UniRule"/>
</dbReference>
<dbReference type="Proteomes" id="UP000429523">
    <property type="component" value="Unassembled WGS sequence"/>
</dbReference>
<dbReference type="Proteomes" id="UP000460718">
    <property type="component" value="Unassembled WGS sequence"/>
</dbReference>
<evidence type="ECO:0000313" key="10">
    <source>
        <dbReference type="EMBL" id="KAE9063327.1"/>
    </source>
</evidence>
<dbReference type="EMBL" id="QXFW01004623">
    <property type="protein sequence ID" value="KAE8964964.1"/>
    <property type="molecule type" value="Genomic_DNA"/>
</dbReference>
<feature type="chain" id="PRO_5033870834" description="Elicitin" evidence="7">
    <location>
        <begin position="21"/>
        <end position="156"/>
    </location>
</feature>
<keyword evidence="7" id="KW-0732">Signal</keyword>
<dbReference type="Proteomes" id="UP000440367">
    <property type="component" value="Unassembled WGS sequence"/>
</dbReference>
<keyword evidence="18" id="KW-1185">Reference proteome</keyword>
<dbReference type="EMBL" id="QXGB01004281">
    <property type="protein sequence ID" value="KAE9166842.1"/>
    <property type="molecule type" value="Genomic_DNA"/>
</dbReference>
<dbReference type="Proteomes" id="UP000476176">
    <property type="component" value="Unassembled WGS sequence"/>
</dbReference>
<evidence type="ECO:0000313" key="20">
    <source>
        <dbReference type="Proteomes" id="UP000440367"/>
    </source>
</evidence>
<evidence type="ECO:0000313" key="22">
    <source>
        <dbReference type="Proteomes" id="UP000441208"/>
    </source>
</evidence>
<evidence type="ECO:0000313" key="23">
    <source>
        <dbReference type="Proteomes" id="UP000460718"/>
    </source>
</evidence>
<evidence type="ECO:0000256" key="1">
    <source>
        <dbReference type="ARBA" id="ARBA00004613"/>
    </source>
</evidence>
<proteinExistence type="inferred from homology"/>
<dbReference type="EMBL" id="QXGE01004703">
    <property type="protein sequence ID" value="KAE9269740.1"/>
    <property type="molecule type" value="Genomic_DNA"/>
</dbReference>
<protein>
    <recommendedName>
        <fullName evidence="6">Elicitin</fullName>
    </recommendedName>
</protein>
<evidence type="ECO:0000313" key="16">
    <source>
        <dbReference type="EMBL" id="KAE9269740.1"/>
    </source>
</evidence>
<dbReference type="InterPro" id="IPR002200">
    <property type="entry name" value="Elicitin"/>
</dbReference>
<dbReference type="AlphaFoldDB" id="A0A6A3DHY0"/>
<dbReference type="GO" id="GO:0005576">
    <property type="term" value="C:extracellular region"/>
    <property type="evidence" value="ECO:0007669"/>
    <property type="project" value="UniProtKB-SubCell"/>
</dbReference>
<evidence type="ECO:0000256" key="6">
    <source>
        <dbReference type="RuleBase" id="RU368111"/>
    </source>
</evidence>
<organism evidence="8 17">
    <name type="scientific">Phytophthora fragariae</name>
    <dbReference type="NCBI Taxonomy" id="53985"/>
    <lineage>
        <taxon>Eukaryota</taxon>
        <taxon>Sar</taxon>
        <taxon>Stramenopiles</taxon>
        <taxon>Oomycota</taxon>
        <taxon>Peronosporomycetes</taxon>
        <taxon>Peronosporales</taxon>
        <taxon>Peronosporaceae</taxon>
        <taxon>Phytophthora</taxon>
    </lineage>
</organism>
<evidence type="ECO:0000313" key="18">
    <source>
        <dbReference type="Proteomes" id="UP000433483"/>
    </source>
</evidence>
<dbReference type="InterPro" id="IPR036470">
    <property type="entry name" value="Elicitin_sf"/>
</dbReference>
<evidence type="ECO:0000313" key="13">
    <source>
        <dbReference type="EMBL" id="KAE9166842.1"/>
    </source>
</evidence>
<dbReference type="Proteomes" id="UP000441208">
    <property type="component" value="Unassembled WGS sequence"/>
</dbReference>
<name>A0A6A3DHY0_9STRA</name>
<evidence type="ECO:0000313" key="24">
    <source>
        <dbReference type="Proteomes" id="UP000476176"/>
    </source>
</evidence>
<dbReference type="EMBL" id="QXFX01004633">
    <property type="protein sequence ID" value="KAE9063327.1"/>
    <property type="molecule type" value="Genomic_DNA"/>
</dbReference>
<evidence type="ECO:0000313" key="21">
    <source>
        <dbReference type="Proteomes" id="UP000440732"/>
    </source>
</evidence>
<dbReference type="Proteomes" id="UP000488956">
    <property type="component" value="Unassembled WGS sequence"/>
</dbReference>
<evidence type="ECO:0000256" key="4">
    <source>
        <dbReference type="ARBA" id="ARBA00022978"/>
    </source>
</evidence>
<keyword evidence="3 6" id="KW-0964">Secreted</keyword>
<gene>
    <name evidence="16" type="ORF">PF001_g29093</name>
    <name evidence="15" type="ORF">PF002_g29839</name>
    <name evidence="14" type="ORF">PF004_g28513</name>
    <name evidence="13" type="ORF">PF005_g29029</name>
    <name evidence="12" type="ORF">PF006_g28701</name>
    <name evidence="11" type="ORF">PF007_g28882</name>
    <name evidence="8" type="ORF">PF009_g29822</name>
    <name evidence="10" type="ORF">PF010_g29039</name>
    <name evidence="9" type="ORF">PF011_g28476</name>
</gene>
<evidence type="ECO:0000313" key="25">
    <source>
        <dbReference type="Proteomes" id="UP000488956"/>
    </source>
</evidence>
<feature type="signal peptide" evidence="7">
    <location>
        <begin position="1"/>
        <end position="20"/>
    </location>
</feature>
<sequence length="156" mass="16010">MPGLFVLVAVSVVLIGATNANEECATSELMGLAANKNIAGCSKAAGGFSSMSTIADLSPGQLKAVCGSRACATLMKGMAAMGFGDCRIPESKIHLQSDIIDPFNEKCSAIGSTDLSSSSSSSSSFVNSNNLREGSSSSGTSSAARLLFVAVRRFRW</sequence>
<evidence type="ECO:0000313" key="17">
    <source>
        <dbReference type="Proteomes" id="UP000429523"/>
    </source>
</evidence>
<dbReference type="Proteomes" id="UP000440732">
    <property type="component" value="Unassembled WGS sequence"/>
</dbReference>
<evidence type="ECO:0000313" key="9">
    <source>
        <dbReference type="EMBL" id="KAE8964964.1"/>
    </source>
</evidence>
<evidence type="ECO:0000256" key="3">
    <source>
        <dbReference type="ARBA" id="ARBA00022525"/>
    </source>
</evidence>
<dbReference type="Gene3D" id="1.10.239.10">
    <property type="entry name" value="Elicitin domain"/>
    <property type="match status" value="1"/>
</dbReference>
<dbReference type="OrthoDB" id="128130at2759"/>
<evidence type="ECO:0000313" key="19">
    <source>
        <dbReference type="Proteomes" id="UP000437068"/>
    </source>
</evidence>
<evidence type="ECO:0000313" key="8">
    <source>
        <dbReference type="EMBL" id="KAE8919876.1"/>
    </source>
</evidence>
<evidence type="ECO:0000313" key="15">
    <source>
        <dbReference type="EMBL" id="KAE9171369.1"/>
    </source>
</evidence>
<dbReference type="Proteomes" id="UP000437068">
    <property type="component" value="Unassembled WGS sequence"/>
</dbReference>
<comment type="similarity">
    <text evidence="2 6">Belongs to the elicitin family.</text>
</comment>